<evidence type="ECO:0000313" key="2">
    <source>
        <dbReference type="Proteomes" id="UP000295244"/>
    </source>
</evidence>
<dbReference type="Proteomes" id="UP000295244">
    <property type="component" value="Unassembled WGS sequence"/>
</dbReference>
<proteinExistence type="predicted"/>
<dbReference type="InterPro" id="IPR021527">
    <property type="entry name" value="DUF2795"/>
</dbReference>
<dbReference type="Pfam" id="PF11387">
    <property type="entry name" value="DUF2795"/>
    <property type="match status" value="1"/>
</dbReference>
<organism evidence="1 2">
    <name type="scientific">Rubrobacter taiwanensis</name>
    <dbReference type="NCBI Taxonomy" id="185139"/>
    <lineage>
        <taxon>Bacteria</taxon>
        <taxon>Bacillati</taxon>
        <taxon>Actinomycetota</taxon>
        <taxon>Rubrobacteria</taxon>
        <taxon>Rubrobacterales</taxon>
        <taxon>Rubrobacteraceae</taxon>
        <taxon>Rubrobacter</taxon>
    </lineage>
</organism>
<sequence>MTAMSWEELEPYVEEAFAGTAELAVTVAPEEAGVSRDDLLFAARENDAPDEVLELLEQIGPKETFADPEDLREYLLGEGLIEE</sequence>
<comment type="caution">
    <text evidence="1">The sequence shown here is derived from an EMBL/GenBank/DDBJ whole genome shotgun (WGS) entry which is preliminary data.</text>
</comment>
<evidence type="ECO:0000313" key="1">
    <source>
        <dbReference type="EMBL" id="TCJ19835.1"/>
    </source>
</evidence>
<keyword evidence="2" id="KW-1185">Reference proteome</keyword>
<accession>A0A4R1BRK1</accession>
<name>A0A4R1BRK1_9ACTN</name>
<reference evidence="1 2" key="1">
    <citation type="submission" date="2019-03" db="EMBL/GenBank/DDBJ databases">
        <title>Whole genome sequence of a novel Rubrobacter taiwanensis strain, isolated from Yellowstone National Park.</title>
        <authorList>
            <person name="Freed S."/>
            <person name="Ramaley R.F."/>
            <person name="Kyndt J.A."/>
        </authorList>
    </citation>
    <scope>NUCLEOTIDE SEQUENCE [LARGE SCALE GENOMIC DNA]</scope>
    <source>
        <strain evidence="1 2">Yellowstone</strain>
    </source>
</reference>
<gene>
    <name evidence="1" type="ORF">E0L93_02445</name>
</gene>
<dbReference type="AlphaFoldDB" id="A0A4R1BRK1"/>
<protein>
    <submittedName>
        <fullName evidence="1">DUF2795 domain-containing protein</fullName>
    </submittedName>
</protein>
<dbReference type="EMBL" id="SKBU01000006">
    <property type="protein sequence ID" value="TCJ19835.1"/>
    <property type="molecule type" value="Genomic_DNA"/>
</dbReference>